<dbReference type="InterPro" id="IPR007421">
    <property type="entry name" value="Schlafen_AlbA_2_dom"/>
</dbReference>
<feature type="domain" description="Schlafen AlbA-2" evidence="2">
    <location>
        <begin position="19"/>
        <end position="140"/>
    </location>
</feature>
<feature type="region of interest" description="Disordered" evidence="1">
    <location>
        <begin position="475"/>
        <end position="494"/>
    </location>
</feature>
<reference evidence="3" key="2">
    <citation type="submission" date="2021-09" db="EMBL/GenBank/DDBJ databases">
        <authorList>
            <person name="Gilroy R."/>
        </authorList>
    </citation>
    <scope>NUCLEOTIDE SEQUENCE</scope>
    <source>
        <strain evidence="3">ChiHjej13B12-9602</strain>
    </source>
</reference>
<accession>A0A921LTD2</accession>
<dbReference type="EMBL" id="DYUZ01000033">
    <property type="protein sequence ID" value="HJG38013.1"/>
    <property type="molecule type" value="Genomic_DNA"/>
</dbReference>
<dbReference type="RefSeq" id="WP_273191145.1">
    <property type="nucleotide sequence ID" value="NZ_DYUZ01000033.1"/>
</dbReference>
<dbReference type="Pfam" id="PF13749">
    <property type="entry name" value="HATPase_c_4"/>
    <property type="match status" value="1"/>
</dbReference>
<organism evidence="3 4">
    <name type="scientific">Enorma phocaeensis</name>
    <dbReference type="NCBI Taxonomy" id="1871019"/>
    <lineage>
        <taxon>Bacteria</taxon>
        <taxon>Bacillati</taxon>
        <taxon>Actinomycetota</taxon>
        <taxon>Coriobacteriia</taxon>
        <taxon>Coriobacteriales</taxon>
        <taxon>Coriobacteriaceae</taxon>
        <taxon>Enorma</taxon>
    </lineage>
</organism>
<proteinExistence type="predicted"/>
<reference evidence="3" key="1">
    <citation type="journal article" date="2021" name="PeerJ">
        <title>Extensive microbial diversity within the chicken gut microbiome revealed by metagenomics and culture.</title>
        <authorList>
            <person name="Gilroy R."/>
            <person name="Ravi A."/>
            <person name="Getino M."/>
            <person name="Pursley I."/>
            <person name="Horton D.L."/>
            <person name="Alikhan N.F."/>
            <person name="Baker D."/>
            <person name="Gharbi K."/>
            <person name="Hall N."/>
            <person name="Watson M."/>
            <person name="Adriaenssens E.M."/>
            <person name="Foster-Nyarko E."/>
            <person name="Jarju S."/>
            <person name="Secka A."/>
            <person name="Antonio M."/>
            <person name="Oren A."/>
            <person name="Chaudhuri R.R."/>
            <person name="La Ragione R."/>
            <person name="Hildebrand F."/>
            <person name="Pallen M.J."/>
        </authorList>
    </citation>
    <scope>NUCLEOTIDE SEQUENCE</scope>
    <source>
        <strain evidence="3">ChiHjej13B12-9602</strain>
    </source>
</reference>
<dbReference type="Proteomes" id="UP000753256">
    <property type="component" value="Unassembled WGS sequence"/>
</dbReference>
<comment type="caution">
    <text evidence="3">The sequence shown here is derived from an EMBL/GenBank/DDBJ whole genome shotgun (WGS) entry which is preliminary data.</text>
</comment>
<evidence type="ECO:0000313" key="4">
    <source>
        <dbReference type="Proteomes" id="UP000753256"/>
    </source>
</evidence>
<sequence length="494" mass="55055">MLAEELVDLVHLIQTQRCEAQTVEVKAAQDGCPTRLYDTLSSFSNQDDGGVIVFGVDERQEFAVVGVYDAHDLQKHLVEQCNQMHPPVRAMFTSASIDGKIVVSAEIPGIDISDRPCYYQGKGRLKGSYVRVGDADEPMTEYEVYSYEAFRKRYRDEIEPVSRATRSTLDEQRLGRYLTSISSSKPNLAQLDTNTILELMSITRDGVPTLAGVMLFSLYPQAYVPQLCIVATVVPGTEPGAVDEAGNRFLDNKRIEGTLSEQLTGAIAFVRSNMKVATHIDRETGKRHDREEYPIEAVRELVLNALIHRDYSIHTQGMPIQLLLYRDRLEIANPGGLYGRLTVNELGKVQPDTRNPVIATAMEALGETENRYSGIPTVRRLLSEADMPAPLFESSRGQFRVTLYGKHGRPEERIVLNDAAGLSDVQRTIALYCADKPRSRSELAGLLGVQAPYAMRRYVKPMVDAGQLVLTMPGTPQSSHQRYVTSDTLITRRS</sequence>
<dbReference type="InterPro" id="IPR038461">
    <property type="entry name" value="Schlafen_AlbA_2_dom_sf"/>
</dbReference>
<dbReference type="InterPro" id="IPR038475">
    <property type="entry name" value="RecG_C_sf"/>
</dbReference>
<dbReference type="AlphaFoldDB" id="A0A921LTD2"/>
<dbReference type="Gene3D" id="3.30.565.60">
    <property type="match status" value="1"/>
</dbReference>
<evidence type="ECO:0000313" key="3">
    <source>
        <dbReference type="EMBL" id="HJG38013.1"/>
    </source>
</evidence>
<gene>
    <name evidence="3" type="ORF">K8V70_09205</name>
</gene>
<name>A0A921LTD2_9ACTN</name>
<protein>
    <submittedName>
        <fullName evidence="3">DNA binding domain-containing protein</fullName>
    </submittedName>
</protein>
<evidence type="ECO:0000256" key="1">
    <source>
        <dbReference type="SAM" id="MobiDB-lite"/>
    </source>
</evidence>
<evidence type="ECO:0000259" key="2">
    <source>
        <dbReference type="Pfam" id="PF04326"/>
    </source>
</evidence>
<dbReference type="PANTHER" id="PTHR30595:SF6">
    <property type="entry name" value="SCHLAFEN ALBA-2 DOMAIN-CONTAINING PROTEIN"/>
    <property type="match status" value="1"/>
</dbReference>
<dbReference type="Pfam" id="PF04326">
    <property type="entry name" value="SLFN_AlbA_2"/>
    <property type="match status" value="1"/>
</dbReference>
<dbReference type="PANTHER" id="PTHR30595">
    <property type="entry name" value="GLPR-RELATED TRANSCRIPTIONAL REPRESSOR"/>
    <property type="match status" value="1"/>
</dbReference>
<dbReference type="Gene3D" id="3.30.950.30">
    <property type="entry name" value="Schlafen, AAA domain"/>
    <property type="match status" value="1"/>
</dbReference>